<keyword evidence="2" id="KW-1185">Reference proteome</keyword>
<reference evidence="1 2" key="1">
    <citation type="submission" date="2017-07" db="EMBL/GenBank/DDBJ databases">
        <authorList>
            <person name="Talla V."/>
            <person name="Backstrom N."/>
        </authorList>
    </citation>
    <scope>NUCLEOTIDE SEQUENCE [LARGE SCALE GENOMIC DNA]</scope>
</reference>
<sequence length="291" mass="33549">MVLVYKAVGQPPAQFEYRHPQQPQQFGFRPQVGQFGYRHPQQPQQFGFRPQVGQFGYRHPQPSDQCPDAKYSEKVDVPQSTENKEDSNDVQNFQINSIQIPEMIELNYDANFRHPYIYVSDINGKFMLDTGSTRSFISPEKAEAYFADAKQYEPFTVTSTHASSVHHEVANIPLFSIFNDSGYHKFYIYNVDHRYDGLIGMDLLSRLSADICLKDKTLKTNSANIPIVYNTDHELLLDPRTEQRVRLPVNQKDGLATLDNKQFRDRVRMPTAIVKCENDFAPTVIQNTTFK</sequence>
<dbReference type="SUPFAM" id="SSF50630">
    <property type="entry name" value="Acid proteases"/>
    <property type="match status" value="1"/>
</dbReference>
<proteinExistence type="predicted"/>
<evidence type="ECO:0008006" key="3">
    <source>
        <dbReference type="Google" id="ProtNLM"/>
    </source>
</evidence>
<dbReference type="InterPro" id="IPR021109">
    <property type="entry name" value="Peptidase_aspartic_dom_sf"/>
</dbReference>
<accession>A0A5E4PTI7</accession>
<evidence type="ECO:0000313" key="2">
    <source>
        <dbReference type="Proteomes" id="UP000324832"/>
    </source>
</evidence>
<dbReference type="Proteomes" id="UP000324832">
    <property type="component" value="Unassembled WGS sequence"/>
</dbReference>
<gene>
    <name evidence="1" type="ORF">LSINAPIS_LOCUS1636</name>
</gene>
<dbReference type="EMBL" id="FZQP02000260">
    <property type="protein sequence ID" value="VVC88210.1"/>
    <property type="molecule type" value="Genomic_DNA"/>
</dbReference>
<name>A0A5E4PTI7_9NEOP</name>
<dbReference type="AlphaFoldDB" id="A0A5E4PTI7"/>
<protein>
    <recommendedName>
        <fullName evidence="3">Peptidase A2 domain-containing protein</fullName>
    </recommendedName>
</protein>
<organism evidence="1 2">
    <name type="scientific">Leptidea sinapis</name>
    <dbReference type="NCBI Taxonomy" id="189913"/>
    <lineage>
        <taxon>Eukaryota</taxon>
        <taxon>Metazoa</taxon>
        <taxon>Ecdysozoa</taxon>
        <taxon>Arthropoda</taxon>
        <taxon>Hexapoda</taxon>
        <taxon>Insecta</taxon>
        <taxon>Pterygota</taxon>
        <taxon>Neoptera</taxon>
        <taxon>Endopterygota</taxon>
        <taxon>Lepidoptera</taxon>
        <taxon>Glossata</taxon>
        <taxon>Ditrysia</taxon>
        <taxon>Papilionoidea</taxon>
        <taxon>Pieridae</taxon>
        <taxon>Dismorphiinae</taxon>
        <taxon>Leptidea</taxon>
    </lineage>
</organism>
<evidence type="ECO:0000313" key="1">
    <source>
        <dbReference type="EMBL" id="VVC88210.1"/>
    </source>
</evidence>
<dbReference type="Gene3D" id="2.40.70.10">
    <property type="entry name" value="Acid Proteases"/>
    <property type="match status" value="1"/>
</dbReference>